<dbReference type="GO" id="GO:0004792">
    <property type="term" value="F:thiosulfate-cyanide sulfurtransferase activity"/>
    <property type="evidence" value="ECO:0007669"/>
    <property type="project" value="InterPro"/>
</dbReference>
<organism evidence="2 3">
    <name type="scientific">Brassica campestris</name>
    <name type="common">Field mustard</name>
    <dbReference type="NCBI Taxonomy" id="3711"/>
    <lineage>
        <taxon>Eukaryota</taxon>
        <taxon>Viridiplantae</taxon>
        <taxon>Streptophyta</taxon>
        <taxon>Embryophyta</taxon>
        <taxon>Tracheophyta</taxon>
        <taxon>Spermatophyta</taxon>
        <taxon>Magnoliopsida</taxon>
        <taxon>eudicotyledons</taxon>
        <taxon>Gunneridae</taxon>
        <taxon>Pentapetalae</taxon>
        <taxon>rosids</taxon>
        <taxon>malvids</taxon>
        <taxon>Brassicales</taxon>
        <taxon>Brassicaceae</taxon>
        <taxon>Brassiceae</taxon>
        <taxon>Brassica</taxon>
    </lineage>
</organism>
<feature type="domain" description="Rhodanese" evidence="1">
    <location>
        <begin position="36"/>
        <end position="68"/>
    </location>
</feature>
<protein>
    <recommendedName>
        <fullName evidence="1">Rhodanese domain-containing protein</fullName>
    </recommendedName>
</protein>
<proteinExistence type="predicted"/>
<evidence type="ECO:0000313" key="2">
    <source>
        <dbReference type="EMBL" id="CAG7893884.1"/>
    </source>
</evidence>
<dbReference type="AlphaFoldDB" id="A0A8D9H9F2"/>
<evidence type="ECO:0000259" key="1">
    <source>
        <dbReference type="PROSITE" id="PS50206"/>
    </source>
</evidence>
<sequence>MYLFLFRFWMRRGTCLMIQEYQVAHIPGPLFFDLDRTTSGLHRLGETEVPVYDGSWTEWATEPDLPMEGEASSMFCHTSQLKQLEGLTASRLVAFRRSGNWVGRFQLVRFRLRKFPRPLAAPWKNIRKTDSREDIFLR</sequence>
<reference evidence="2 3" key="1">
    <citation type="submission" date="2021-07" db="EMBL/GenBank/DDBJ databases">
        <authorList>
            <consortium name="Genoscope - CEA"/>
            <person name="William W."/>
        </authorList>
    </citation>
    <scope>NUCLEOTIDE SEQUENCE [LARGE SCALE GENOMIC DNA]</scope>
</reference>
<dbReference type="InterPro" id="IPR001763">
    <property type="entry name" value="Rhodanese-like_dom"/>
</dbReference>
<dbReference type="InterPro" id="IPR001307">
    <property type="entry name" value="Thiosulphate_STrfase_CS"/>
</dbReference>
<dbReference type="EMBL" id="LS974618">
    <property type="protein sequence ID" value="CAG7893884.1"/>
    <property type="molecule type" value="Genomic_DNA"/>
</dbReference>
<dbReference type="PROSITE" id="PS00683">
    <property type="entry name" value="RHODANESE_2"/>
    <property type="match status" value="1"/>
</dbReference>
<accession>A0A8D9H9F2</accession>
<name>A0A8D9H9F2_BRACM</name>
<dbReference type="PROSITE" id="PS50206">
    <property type="entry name" value="RHODANESE_3"/>
    <property type="match status" value="1"/>
</dbReference>
<gene>
    <name evidence="2" type="ORF">BRAPAZ1V2_A02P28360.2</name>
</gene>
<dbReference type="SUPFAM" id="SSF52821">
    <property type="entry name" value="Rhodanese/Cell cycle control phosphatase"/>
    <property type="match status" value="1"/>
</dbReference>
<dbReference type="InterPro" id="IPR036873">
    <property type="entry name" value="Rhodanese-like_dom_sf"/>
</dbReference>
<dbReference type="Proteomes" id="UP000694005">
    <property type="component" value="Chromosome A02"/>
</dbReference>
<evidence type="ECO:0000313" key="3">
    <source>
        <dbReference type="Proteomes" id="UP000694005"/>
    </source>
</evidence>
<dbReference type="Gramene" id="A02p28360.2_BraZ1">
    <property type="protein sequence ID" value="A02p28360.2_BraZ1.CDS"/>
    <property type="gene ID" value="A02g28360.2_BraZ1"/>
</dbReference>
<dbReference type="Gene3D" id="3.40.250.10">
    <property type="entry name" value="Rhodanese-like domain"/>
    <property type="match status" value="1"/>
</dbReference>